<reference evidence="1 2" key="1">
    <citation type="submission" date="2021-01" db="EMBL/GenBank/DDBJ databases">
        <title>Genome public.</title>
        <authorList>
            <person name="Liu C."/>
            <person name="Sun Q."/>
        </authorList>
    </citation>
    <scope>NUCLEOTIDE SEQUENCE [LARGE SCALE GENOMIC DNA]</scope>
    <source>
        <strain evidence="1 2">YIM B02515</strain>
    </source>
</reference>
<keyword evidence="2" id="KW-1185">Reference proteome</keyword>
<proteinExistence type="predicted"/>
<evidence type="ECO:0000313" key="1">
    <source>
        <dbReference type="EMBL" id="MBL4936274.1"/>
    </source>
</evidence>
<name>A0ABS1TD54_9CLOT</name>
<dbReference type="EMBL" id="JAESWC010000004">
    <property type="protein sequence ID" value="MBL4936274.1"/>
    <property type="molecule type" value="Genomic_DNA"/>
</dbReference>
<evidence type="ECO:0000313" key="2">
    <source>
        <dbReference type="Proteomes" id="UP000632377"/>
    </source>
</evidence>
<dbReference type="RefSeq" id="WP_202748985.1">
    <property type="nucleotide sequence ID" value="NZ_JAESWC010000004.1"/>
</dbReference>
<protein>
    <submittedName>
        <fullName evidence="1">Uncharacterized protein</fullName>
    </submittedName>
</protein>
<dbReference type="Proteomes" id="UP000632377">
    <property type="component" value="Unassembled WGS sequence"/>
</dbReference>
<organism evidence="1 2">
    <name type="scientific">Clostridium rhizosphaerae</name>
    <dbReference type="NCBI Taxonomy" id="2803861"/>
    <lineage>
        <taxon>Bacteria</taxon>
        <taxon>Bacillati</taxon>
        <taxon>Bacillota</taxon>
        <taxon>Clostridia</taxon>
        <taxon>Eubacteriales</taxon>
        <taxon>Clostridiaceae</taxon>
        <taxon>Clostridium</taxon>
    </lineage>
</organism>
<accession>A0ABS1TD54</accession>
<gene>
    <name evidence="1" type="ORF">JK636_10930</name>
</gene>
<comment type="caution">
    <text evidence="1">The sequence shown here is derived from an EMBL/GenBank/DDBJ whole genome shotgun (WGS) entry which is preliminary data.</text>
</comment>
<sequence>MLGIALLKEVFDKFQVDFNEASGVNINEVLKSIRQIAFSDLLDYGHNSKVL</sequence>